<evidence type="ECO:0000259" key="30">
    <source>
        <dbReference type="Pfam" id="PF14814"/>
    </source>
</evidence>
<dbReference type="GO" id="GO:0009002">
    <property type="term" value="F:serine-type D-Ala-D-Ala carboxypeptidase activity"/>
    <property type="evidence" value="ECO:0007669"/>
    <property type="project" value="UniProtKB-EC"/>
</dbReference>
<evidence type="ECO:0000256" key="4">
    <source>
        <dbReference type="ARBA" id="ARBA00007090"/>
    </source>
</evidence>
<evidence type="ECO:0000256" key="16">
    <source>
        <dbReference type="ARBA" id="ARBA00023251"/>
    </source>
</evidence>
<proteinExistence type="inferred from homology"/>
<evidence type="ECO:0000256" key="5">
    <source>
        <dbReference type="ARBA" id="ARBA00007739"/>
    </source>
</evidence>
<feature type="active site" description="Proton donor; for transglycosylase activity" evidence="25">
    <location>
        <position position="224"/>
    </location>
</feature>
<comment type="catalytic activity">
    <reaction evidence="20">
        <text>Preferential cleavage: (Ac)2-L-Lys-D-Ala-|-D-Ala. Also transpeptidation of peptidyl-alanyl moieties that are N-acyl substituents of D-alanine.</text>
        <dbReference type="EC" id="3.4.16.4"/>
    </reaction>
</comment>
<dbReference type="InterPro" id="IPR036950">
    <property type="entry name" value="PBP_transglycosylase"/>
</dbReference>
<dbReference type="GO" id="GO:0008658">
    <property type="term" value="F:penicillin binding"/>
    <property type="evidence" value="ECO:0007669"/>
    <property type="project" value="UniProtKB-UniRule"/>
</dbReference>
<comment type="pathway">
    <text evidence="22">Glycan biosynthesis.</text>
</comment>
<keyword evidence="27" id="KW-1133">Transmembrane helix</keyword>
<evidence type="ECO:0000256" key="10">
    <source>
        <dbReference type="ARBA" id="ARBA00022676"/>
    </source>
</evidence>
<dbReference type="FunFam" id="1.10.3810.10:FF:000002">
    <property type="entry name" value="Penicillin-binding protein 1B"/>
    <property type="match status" value="1"/>
</dbReference>
<dbReference type="RefSeq" id="WP_084711718.1">
    <property type="nucleotide sequence ID" value="NZ_AP024853.1"/>
</dbReference>
<keyword evidence="17" id="KW-0511">Multifunctional enzyme</keyword>
<comment type="pathway">
    <text evidence="3 24">Cell wall biogenesis; peptidoglycan biosynthesis.</text>
</comment>
<dbReference type="UniPathway" id="UPA00219"/>
<dbReference type="InterPro" id="IPR028166">
    <property type="entry name" value="UB2H"/>
</dbReference>
<evidence type="ECO:0000256" key="19">
    <source>
        <dbReference type="ARBA" id="ARBA00032454"/>
    </source>
</evidence>
<evidence type="ECO:0000256" key="1">
    <source>
        <dbReference type="ARBA" id="ARBA00002624"/>
    </source>
</evidence>
<keyword evidence="27" id="KW-0812">Transmembrane</keyword>
<keyword evidence="7" id="KW-1003">Cell membrane</keyword>
<dbReference type="NCBIfam" id="TIGR02071">
    <property type="entry name" value="PBP_1b"/>
    <property type="match status" value="1"/>
</dbReference>
<accession>A0A2T3P8K5</accession>
<dbReference type="GO" id="GO:0008955">
    <property type="term" value="F:peptidoglycan glycosyltransferase activity"/>
    <property type="evidence" value="ECO:0007669"/>
    <property type="project" value="UniProtKB-UniRule"/>
</dbReference>
<dbReference type="Pfam" id="PF14814">
    <property type="entry name" value="UB2H"/>
    <property type="match status" value="1"/>
</dbReference>
<comment type="subcellular location">
    <subcellularLocation>
        <location evidence="2">Cell membrane</location>
    </subcellularLocation>
</comment>
<dbReference type="Pfam" id="PF00905">
    <property type="entry name" value="Transpeptidase"/>
    <property type="match status" value="1"/>
</dbReference>
<feature type="compositionally biased region" description="Basic and acidic residues" evidence="26">
    <location>
        <begin position="27"/>
        <end position="38"/>
    </location>
</feature>
<comment type="caution">
    <text evidence="31">The sequence shown here is derived from an EMBL/GenBank/DDBJ whole genome shotgun (WGS) entry which is preliminary data.</text>
</comment>
<evidence type="ECO:0000256" key="26">
    <source>
        <dbReference type="SAM" id="MobiDB-lite"/>
    </source>
</evidence>
<dbReference type="InterPro" id="IPR012338">
    <property type="entry name" value="Beta-lactam/transpept-like"/>
</dbReference>
<feature type="transmembrane region" description="Helical" evidence="27">
    <location>
        <begin position="50"/>
        <end position="70"/>
    </location>
</feature>
<dbReference type="PANTHER" id="PTHR32282">
    <property type="entry name" value="BINDING PROTEIN TRANSPEPTIDASE, PUTATIVE-RELATED"/>
    <property type="match status" value="1"/>
</dbReference>
<gene>
    <name evidence="31" type="primary">mrcB</name>
    <name evidence="31" type="ORF">C9I94_09805</name>
</gene>
<dbReference type="Gene3D" id="1.10.3810.10">
    <property type="entry name" value="Biosynthetic peptidoglycan transglycosylase-like"/>
    <property type="match status" value="1"/>
</dbReference>
<dbReference type="InterPro" id="IPR050396">
    <property type="entry name" value="Glycosyltr_51/Transpeptidase"/>
</dbReference>
<evidence type="ECO:0000259" key="28">
    <source>
        <dbReference type="Pfam" id="PF00905"/>
    </source>
</evidence>
<keyword evidence="32" id="KW-1185">Reference proteome</keyword>
<feature type="domain" description="Penicillin-binding protein transpeptidase" evidence="28">
    <location>
        <begin position="463"/>
        <end position="702"/>
    </location>
</feature>
<evidence type="ECO:0000256" key="15">
    <source>
        <dbReference type="ARBA" id="ARBA00023136"/>
    </source>
</evidence>
<dbReference type="SUPFAM" id="SSF56601">
    <property type="entry name" value="beta-lactamase/transpeptidase-like"/>
    <property type="match status" value="1"/>
</dbReference>
<evidence type="ECO:0000256" key="3">
    <source>
        <dbReference type="ARBA" id="ARBA00004752"/>
    </source>
</evidence>
<feature type="region of interest" description="Disordered" evidence="26">
    <location>
        <begin position="1"/>
        <end position="38"/>
    </location>
</feature>
<keyword evidence="18 24" id="KW-0961">Cell wall biogenesis/degradation</keyword>
<evidence type="ECO:0000256" key="9">
    <source>
        <dbReference type="ARBA" id="ARBA00022670"/>
    </source>
</evidence>
<evidence type="ECO:0000256" key="22">
    <source>
        <dbReference type="ARBA" id="ARBA00060592"/>
    </source>
</evidence>
<evidence type="ECO:0000256" key="11">
    <source>
        <dbReference type="ARBA" id="ARBA00022679"/>
    </source>
</evidence>
<keyword evidence="13 24" id="KW-0133">Cell shape</keyword>
<keyword evidence="15 27" id="KW-0472">Membrane</keyword>
<dbReference type="Proteomes" id="UP000240481">
    <property type="component" value="Unassembled WGS sequence"/>
</dbReference>
<organism evidence="31 32">
    <name type="scientific">Photobacterium swingsii</name>
    <dbReference type="NCBI Taxonomy" id="680026"/>
    <lineage>
        <taxon>Bacteria</taxon>
        <taxon>Pseudomonadati</taxon>
        <taxon>Pseudomonadota</taxon>
        <taxon>Gammaproteobacteria</taxon>
        <taxon>Vibrionales</taxon>
        <taxon>Vibrionaceae</taxon>
        <taxon>Photobacterium</taxon>
    </lineage>
</organism>
<feature type="domain" description="Glycosyl transferase family 51" evidence="29">
    <location>
        <begin position="199"/>
        <end position="372"/>
    </location>
</feature>
<evidence type="ECO:0000256" key="2">
    <source>
        <dbReference type="ARBA" id="ARBA00004236"/>
    </source>
</evidence>
<reference evidence="31 32" key="1">
    <citation type="submission" date="2018-01" db="EMBL/GenBank/DDBJ databases">
        <title>Whole genome sequencing of Histamine producing bacteria.</title>
        <authorList>
            <person name="Butler K."/>
        </authorList>
    </citation>
    <scope>NUCLEOTIDE SEQUENCE [LARGE SCALE GENOMIC DNA]</scope>
    <source>
        <strain evidence="31 32">DSM 24669</strain>
    </source>
</reference>
<dbReference type="InterPro" id="IPR011813">
    <property type="entry name" value="PBP_1b"/>
</dbReference>
<comment type="function">
    <text evidence="1 24">Cell wall formation. Synthesis of cross-linked peptidoglycan from the lipid intermediates. The enzyme has a penicillin-insensitive transglycosylase N-terminal domain (formation of linear glycan strands) and a penicillin-sensitive transpeptidase C-terminal domain (cross-linking of the peptide subunits).</text>
</comment>
<keyword evidence="8" id="KW-0121">Carboxypeptidase</keyword>
<evidence type="ECO:0000259" key="29">
    <source>
        <dbReference type="Pfam" id="PF00912"/>
    </source>
</evidence>
<evidence type="ECO:0000256" key="14">
    <source>
        <dbReference type="ARBA" id="ARBA00022984"/>
    </source>
</evidence>
<dbReference type="GO" id="GO:0030288">
    <property type="term" value="C:outer membrane-bounded periplasmic space"/>
    <property type="evidence" value="ECO:0007669"/>
    <property type="project" value="TreeGrafter"/>
</dbReference>
<dbReference type="OrthoDB" id="9766909at2"/>
<evidence type="ECO:0000256" key="27">
    <source>
        <dbReference type="SAM" id="Phobius"/>
    </source>
</evidence>
<comment type="catalytic activity">
    <reaction evidence="21">
        <text>[GlcNAc-(1-&gt;4)-Mur2Ac(oyl-L-Ala-gamma-D-Glu-L-Lys-D-Ala-D-Ala)](n)-di-trans,octa-cis-undecaprenyl diphosphate + beta-D-GlcNAc-(1-&gt;4)-Mur2Ac(oyl-L-Ala-gamma-D-Glu-L-Lys-D-Ala-D-Ala)-di-trans,octa-cis-undecaprenyl diphosphate = [GlcNAc-(1-&gt;4)-Mur2Ac(oyl-L-Ala-gamma-D-Glu-L-Lys-D-Ala-D-Ala)](n+1)-di-trans,octa-cis-undecaprenyl diphosphate + di-trans,octa-cis-undecaprenyl diphosphate + H(+)</text>
        <dbReference type="Rhea" id="RHEA:23708"/>
        <dbReference type="Rhea" id="RHEA-COMP:9602"/>
        <dbReference type="Rhea" id="RHEA-COMP:9603"/>
        <dbReference type="ChEBI" id="CHEBI:15378"/>
        <dbReference type="ChEBI" id="CHEBI:58405"/>
        <dbReference type="ChEBI" id="CHEBI:60033"/>
        <dbReference type="ChEBI" id="CHEBI:78435"/>
        <dbReference type="EC" id="2.4.99.28"/>
    </reaction>
</comment>
<keyword evidence="12" id="KW-0378">Hydrolase</keyword>
<dbReference type="GO" id="GO:0005886">
    <property type="term" value="C:plasma membrane"/>
    <property type="evidence" value="ECO:0007669"/>
    <property type="project" value="UniProtKB-SubCell"/>
</dbReference>
<dbReference type="AlphaFoldDB" id="A0A2T3P8K5"/>
<dbReference type="PIRSF" id="PIRSF002799">
    <property type="entry name" value="PBP_1b"/>
    <property type="match status" value="1"/>
</dbReference>
<keyword evidence="11 24" id="KW-0808">Transferase</keyword>
<evidence type="ECO:0000256" key="12">
    <source>
        <dbReference type="ARBA" id="ARBA00022801"/>
    </source>
</evidence>
<evidence type="ECO:0000313" key="32">
    <source>
        <dbReference type="Proteomes" id="UP000240481"/>
    </source>
</evidence>
<keyword evidence="16" id="KW-0046">Antibiotic resistance</keyword>
<dbReference type="GO" id="GO:0008360">
    <property type="term" value="P:regulation of cell shape"/>
    <property type="evidence" value="ECO:0007669"/>
    <property type="project" value="UniProtKB-UniRule"/>
</dbReference>
<evidence type="ECO:0000313" key="31">
    <source>
        <dbReference type="EMBL" id="PSW25087.1"/>
    </source>
</evidence>
<dbReference type="SUPFAM" id="SSF53955">
    <property type="entry name" value="Lysozyme-like"/>
    <property type="match status" value="1"/>
</dbReference>
<dbReference type="InterPro" id="IPR001264">
    <property type="entry name" value="Glyco_trans_51"/>
</dbReference>
<evidence type="ECO:0000256" key="6">
    <source>
        <dbReference type="ARBA" id="ARBA00018637"/>
    </source>
</evidence>
<dbReference type="Gene3D" id="3.40.710.10">
    <property type="entry name" value="DD-peptidase/beta-lactamase superfamily"/>
    <property type="match status" value="1"/>
</dbReference>
<protein>
    <recommendedName>
        <fullName evidence="6 23">Penicillin-binding protein 1B</fullName>
        <shortName evidence="24">PBP-1b</shortName>
        <shortName evidence="24">PBP1b</shortName>
    </recommendedName>
    <alternativeName>
        <fullName evidence="19 24">Murein polymerase</fullName>
    </alternativeName>
</protein>
<evidence type="ECO:0000256" key="24">
    <source>
        <dbReference type="PIRNR" id="PIRNR002799"/>
    </source>
</evidence>
<dbReference type="InterPro" id="IPR023346">
    <property type="entry name" value="Lysozyme-like_dom_sf"/>
</dbReference>
<evidence type="ECO:0000256" key="7">
    <source>
        <dbReference type="ARBA" id="ARBA00022475"/>
    </source>
</evidence>
<keyword evidence="9" id="KW-0645">Protease</keyword>
<dbReference type="Pfam" id="PF00912">
    <property type="entry name" value="Transgly"/>
    <property type="match status" value="1"/>
</dbReference>
<name>A0A2T3P8K5_9GAMM</name>
<evidence type="ECO:0000256" key="20">
    <source>
        <dbReference type="ARBA" id="ARBA00034000"/>
    </source>
</evidence>
<keyword evidence="14 24" id="KW-0573">Peptidoglycan synthesis</keyword>
<comment type="similarity">
    <text evidence="5 24">In the N-terminal section; belongs to the glycosyltransferase 51 family.</text>
</comment>
<evidence type="ECO:0000256" key="8">
    <source>
        <dbReference type="ARBA" id="ARBA00022645"/>
    </source>
</evidence>
<feature type="domain" description="Bifunctional transglycosylase second" evidence="30">
    <location>
        <begin position="98"/>
        <end position="172"/>
    </location>
</feature>
<dbReference type="GO" id="GO:0046677">
    <property type="term" value="P:response to antibiotic"/>
    <property type="evidence" value="ECO:0007669"/>
    <property type="project" value="UniProtKB-UniRule"/>
</dbReference>
<dbReference type="EMBL" id="PYLZ01000004">
    <property type="protein sequence ID" value="PSW25087.1"/>
    <property type="molecule type" value="Genomic_DNA"/>
</dbReference>
<evidence type="ECO:0000256" key="13">
    <source>
        <dbReference type="ARBA" id="ARBA00022960"/>
    </source>
</evidence>
<feature type="active site" description="Acyl-ester intermediate; for transpeptidase activity" evidence="25">
    <location>
        <position position="500"/>
    </location>
</feature>
<evidence type="ECO:0000256" key="17">
    <source>
        <dbReference type="ARBA" id="ARBA00023268"/>
    </source>
</evidence>
<dbReference type="InterPro" id="IPR001460">
    <property type="entry name" value="PCN-bd_Tpept"/>
</dbReference>
<evidence type="ECO:0000256" key="23">
    <source>
        <dbReference type="NCBIfam" id="TIGR02071"/>
    </source>
</evidence>
<sequence>MSDRQSSSEPHKAASSFSDKPSGISHSEGEVPEAQKDPKFIRGAGKRKRIMYALLAVGLIVVTAMTLLGFRLQQVVSDKFTGQLWQLPSVVYARELILQPGAKVRYEEVLNELKQLKYQQVDAPSRSGEYKASRLKLEFVRRPFTFKEGKEDERHVVVEFDYSAVKRISEWVERGGKKELKQLGIIRIEPKMLGMLESQTTEQRIYLPKDQMPSALIDALITTEDRDFYQHDGVSIVAIGRAFIANVKAGRTVQGGSTLTQQLAKNLFLSSERSLWRKIKEAYMALIIDHNYDKDQILDAYLNQVYLAQSGKQAIHGFAMGAHFYFGRPLSELRVDQQAMLVGLVKGPSYYNPWRYPERATARRNLVLRMMHDNQMIDSASYERAIQRPLDVQEKGQLSRRQPAYFDQLRRELTEEVGDKFESGKGLRLFTTLDPLSQEKAEEAVRATMPKMAKKAGANIENAIVIADRNTGEVRAMVGGSKPGYAGFNRAIDAKRQIGSVVKPAIYLAALSQPERFSLATSLEDKPLKLTGERGETWSPRNYDRQYRGAVPLYLALAKSYNIPTVNLGMAVGLDDVIDTMAKLGVDRKEIPPLPSMLLGAFTLTPFEVTQMYQTIASGGRKAQLKALSAVVTNDGDVLFQQLPVASQVVPEQAAWLTMYGLKKAVTEGTARYLNSQFPSSRLAGKTGTSDKGRDSWYVGIDGREVVTVWMGKDDNSNSNLTGSSGALRLYTDYILRRDPEPLVQQQPSGISTFDYQRNQNGTYSQRCLGQDHFPAWDPNGTLKVTCVKKVQRFFQNLFDW</sequence>
<dbReference type="GO" id="GO:0009252">
    <property type="term" value="P:peptidoglycan biosynthetic process"/>
    <property type="evidence" value="ECO:0007669"/>
    <property type="project" value="UniProtKB-UniRule"/>
</dbReference>
<keyword evidence="10 24" id="KW-0328">Glycosyltransferase</keyword>
<comment type="similarity">
    <text evidence="4 24">In the C-terminal section; belongs to the transpeptidase family.</text>
</comment>
<dbReference type="STRING" id="680026.AB733_04530"/>
<dbReference type="Gene3D" id="3.30.2060.10">
    <property type="entry name" value="Penicillin-binding protein 1b domain"/>
    <property type="match status" value="1"/>
</dbReference>
<evidence type="ECO:0000256" key="21">
    <source>
        <dbReference type="ARBA" id="ARBA00049902"/>
    </source>
</evidence>
<evidence type="ECO:0000256" key="18">
    <source>
        <dbReference type="ARBA" id="ARBA00023316"/>
    </source>
</evidence>
<dbReference type="GO" id="GO:0009274">
    <property type="term" value="C:peptidoglycan-based cell wall"/>
    <property type="evidence" value="ECO:0007669"/>
    <property type="project" value="UniProtKB-UniRule"/>
</dbReference>
<dbReference type="GO" id="GO:0071555">
    <property type="term" value="P:cell wall organization"/>
    <property type="evidence" value="ECO:0007669"/>
    <property type="project" value="UniProtKB-UniRule"/>
</dbReference>
<dbReference type="NCBIfam" id="TIGR02074">
    <property type="entry name" value="PBP_1a_fam"/>
    <property type="match status" value="1"/>
</dbReference>
<dbReference type="PANTHER" id="PTHR32282:SF11">
    <property type="entry name" value="PENICILLIN-BINDING PROTEIN 1B"/>
    <property type="match status" value="1"/>
</dbReference>
<evidence type="ECO:0000256" key="25">
    <source>
        <dbReference type="PIRSR" id="PIRSR002799-1"/>
    </source>
</evidence>
<dbReference type="GO" id="GO:0006508">
    <property type="term" value="P:proteolysis"/>
    <property type="evidence" value="ECO:0007669"/>
    <property type="project" value="UniProtKB-KW"/>
</dbReference>